<evidence type="ECO:0000313" key="1">
    <source>
        <dbReference type="EMBL" id="KAL0456348.1"/>
    </source>
</evidence>
<name>A0AAW2XR48_9LAMI</name>
<comment type="caution">
    <text evidence="1">The sequence shown here is derived from an EMBL/GenBank/DDBJ whole genome shotgun (WGS) entry which is preliminary data.</text>
</comment>
<dbReference type="EMBL" id="JACGWN010000003">
    <property type="protein sequence ID" value="KAL0456348.1"/>
    <property type="molecule type" value="Genomic_DNA"/>
</dbReference>
<proteinExistence type="predicted"/>
<organism evidence="1">
    <name type="scientific">Sesamum latifolium</name>
    <dbReference type="NCBI Taxonomy" id="2727402"/>
    <lineage>
        <taxon>Eukaryota</taxon>
        <taxon>Viridiplantae</taxon>
        <taxon>Streptophyta</taxon>
        <taxon>Embryophyta</taxon>
        <taxon>Tracheophyta</taxon>
        <taxon>Spermatophyta</taxon>
        <taxon>Magnoliopsida</taxon>
        <taxon>eudicotyledons</taxon>
        <taxon>Gunneridae</taxon>
        <taxon>Pentapetalae</taxon>
        <taxon>asterids</taxon>
        <taxon>lamiids</taxon>
        <taxon>Lamiales</taxon>
        <taxon>Pedaliaceae</taxon>
        <taxon>Sesamum</taxon>
    </lineage>
</organism>
<gene>
    <name evidence="1" type="ORF">Slati_0974000</name>
</gene>
<reference evidence="1" key="1">
    <citation type="submission" date="2020-06" db="EMBL/GenBank/DDBJ databases">
        <authorList>
            <person name="Li T."/>
            <person name="Hu X."/>
            <person name="Zhang T."/>
            <person name="Song X."/>
            <person name="Zhang H."/>
            <person name="Dai N."/>
            <person name="Sheng W."/>
            <person name="Hou X."/>
            <person name="Wei L."/>
        </authorList>
    </citation>
    <scope>NUCLEOTIDE SEQUENCE</scope>
    <source>
        <strain evidence="1">KEN1</strain>
        <tissue evidence="1">Leaf</tissue>
    </source>
</reference>
<reference evidence="1" key="2">
    <citation type="journal article" date="2024" name="Plant">
        <title>Genomic evolution and insights into agronomic trait innovations of Sesamum species.</title>
        <authorList>
            <person name="Miao H."/>
            <person name="Wang L."/>
            <person name="Qu L."/>
            <person name="Liu H."/>
            <person name="Sun Y."/>
            <person name="Le M."/>
            <person name="Wang Q."/>
            <person name="Wei S."/>
            <person name="Zheng Y."/>
            <person name="Lin W."/>
            <person name="Duan Y."/>
            <person name="Cao H."/>
            <person name="Xiong S."/>
            <person name="Wang X."/>
            <person name="Wei L."/>
            <person name="Li C."/>
            <person name="Ma Q."/>
            <person name="Ju M."/>
            <person name="Zhao R."/>
            <person name="Li G."/>
            <person name="Mu C."/>
            <person name="Tian Q."/>
            <person name="Mei H."/>
            <person name="Zhang T."/>
            <person name="Gao T."/>
            <person name="Zhang H."/>
        </authorList>
    </citation>
    <scope>NUCLEOTIDE SEQUENCE</scope>
    <source>
        <strain evidence="1">KEN1</strain>
    </source>
</reference>
<dbReference type="PANTHER" id="PTHR48475">
    <property type="entry name" value="RIBONUCLEASE H"/>
    <property type="match status" value="1"/>
</dbReference>
<sequence length="197" mass="23011">MADNSKDEEYKTVQGIKKRLNKAGGNWVEELISVLWSYRTKPRGSKGKALSPWCMEQKQSSQLNWECLCKRILHFNEWHNSQLLKGHLDLIDELQESVFVRTQRYKSTMINVHNKKVKARHFQVGDLVLRRTDTLKPVGKLHPKWEGPYKITKIIENGVYELEDTEGHALNKSWNIHNLMRFYSGDLGHCSNKVSHI</sequence>
<dbReference type="PANTHER" id="PTHR48475:SF2">
    <property type="entry name" value="RIBONUCLEASE H"/>
    <property type="match status" value="1"/>
</dbReference>
<protein>
    <submittedName>
        <fullName evidence="1">Uncharacterized protein</fullName>
    </submittedName>
</protein>
<accession>A0AAW2XR48</accession>
<dbReference type="AlphaFoldDB" id="A0AAW2XR48"/>